<dbReference type="RefSeq" id="WP_146836336.1">
    <property type="nucleotide sequence ID" value="NZ_CP042476.1"/>
</dbReference>
<feature type="transmembrane region" description="Helical" evidence="1">
    <location>
        <begin position="7"/>
        <end position="28"/>
    </location>
</feature>
<feature type="transmembrane region" description="Helical" evidence="1">
    <location>
        <begin position="107"/>
        <end position="126"/>
    </location>
</feature>
<feature type="transmembrane region" description="Helical" evidence="1">
    <location>
        <begin position="81"/>
        <end position="101"/>
    </location>
</feature>
<gene>
    <name evidence="2" type="ORF">FK178_13610</name>
</gene>
<evidence type="ECO:0000256" key="1">
    <source>
        <dbReference type="SAM" id="Phobius"/>
    </source>
</evidence>
<feature type="transmembrane region" description="Helical" evidence="1">
    <location>
        <begin position="227"/>
        <end position="248"/>
    </location>
</feature>
<name>A0A5B8YP81_9FLAO</name>
<proteinExistence type="predicted"/>
<reference evidence="2 3" key="1">
    <citation type="submission" date="2019-08" db="EMBL/GenBank/DDBJ databases">
        <title>Antarcticibacterium arcticum sp. nov., a bacterium isolated from marine sediment of the Canadian Beaufort Sea.</title>
        <authorList>
            <person name="Lee Y.M."/>
            <person name="Baek K."/>
            <person name="Lee D.-H."/>
            <person name="Shin S.C."/>
            <person name="Jin Y.K."/>
            <person name="Park Y."/>
        </authorList>
    </citation>
    <scope>NUCLEOTIDE SEQUENCE [LARGE SCALE GENOMIC DNA]</scope>
    <source>
        <strain evidence="2 3">PAMC 28998</strain>
    </source>
</reference>
<feature type="transmembrane region" description="Helical" evidence="1">
    <location>
        <begin position="138"/>
        <end position="161"/>
    </location>
</feature>
<dbReference type="OrthoDB" id="5189031at2"/>
<keyword evidence="1" id="KW-1133">Transmembrane helix</keyword>
<evidence type="ECO:0000313" key="3">
    <source>
        <dbReference type="Proteomes" id="UP000321954"/>
    </source>
</evidence>
<dbReference type="EMBL" id="CP042476">
    <property type="protein sequence ID" value="QED38687.1"/>
    <property type="molecule type" value="Genomic_DNA"/>
</dbReference>
<organism evidence="2 3">
    <name type="scientific">Antarcticibacterium arcticum</name>
    <dbReference type="NCBI Taxonomy" id="2585771"/>
    <lineage>
        <taxon>Bacteria</taxon>
        <taxon>Pseudomonadati</taxon>
        <taxon>Bacteroidota</taxon>
        <taxon>Flavobacteriia</taxon>
        <taxon>Flavobacteriales</taxon>
        <taxon>Flavobacteriaceae</taxon>
        <taxon>Antarcticibacterium</taxon>
    </lineage>
</organism>
<keyword evidence="3" id="KW-1185">Reference proteome</keyword>
<feature type="transmembrane region" description="Helical" evidence="1">
    <location>
        <begin position="48"/>
        <end position="69"/>
    </location>
</feature>
<dbReference type="PANTHER" id="PTHR33802">
    <property type="entry name" value="SI:CH211-161H7.5-RELATED"/>
    <property type="match status" value="1"/>
</dbReference>
<feature type="transmembrane region" description="Helical" evidence="1">
    <location>
        <begin position="206"/>
        <end position="221"/>
    </location>
</feature>
<feature type="transmembrane region" description="Helical" evidence="1">
    <location>
        <begin position="181"/>
        <end position="199"/>
    </location>
</feature>
<dbReference type="PANTHER" id="PTHR33802:SF1">
    <property type="entry name" value="XK-RELATED PROTEIN"/>
    <property type="match status" value="1"/>
</dbReference>
<sequence length="266" mass="30694">MSRNLTILNLLSVILVIIVNYISQTLQFNNNTIGSLSQEYRNLFTPQGYAFSIWGIIFIALLVYCGYQIYCAFFSERDADFIAQTGPWFALANFANAGWVVVWLFEFTGLSVIFMFVILFSLIMVIRNTRMEKWDAPFSTIAFTWWPICLYAGWITVATIANVASFLSKIGWDGWIFTERQWTIIMILVAVFINLLIIYRRNMREFAAVGIWALIAIYVRHSYRMPIIGYVALGGAVIIGIYALYHGYINRKTNPMYKLVKGDHRE</sequence>
<dbReference type="InterPro" id="IPR038330">
    <property type="entry name" value="TspO/MBR-related_sf"/>
</dbReference>
<dbReference type="KEGG" id="anp:FK178_13610"/>
<dbReference type="Proteomes" id="UP000321954">
    <property type="component" value="Chromosome"/>
</dbReference>
<accession>A0A5B8YP81</accession>
<keyword evidence="1" id="KW-0812">Transmembrane</keyword>
<evidence type="ECO:0000313" key="2">
    <source>
        <dbReference type="EMBL" id="QED38687.1"/>
    </source>
</evidence>
<dbReference type="AlphaFoldDB" id="A0A5B8YP81"/>
<keyword evidence="1" id="KW-0472">Membrane</keyword>
<dbReference type="Gene3D" id="1.20.1260.100">
    <property type="entry name" value="TspO/MBR protein"/>
    <property type="match status" value="1"/>
</dbReference>
<protein>
    <submittedName>
        <fullName evidence="2">Tryptophan-rich sensory protein</fullName>
    </submittedName>
</protein>